<dbReference type="Gene3D" id="3.60.15.10">
    <property type="entry name" value="Ribonuclease Z/Hydroxyacylglutathione hydrolase-like"/>
    <property type="match status" value="1"/>
</dbReference>
<dbReference type="PANTHER" id="PTHR42951">
    <property type="entry name" value="METALLO-BETA-LACTAMASE DOMAIN-CONTAINING"/>
    <property type="match status" value="1"/>
</dbReference>
<accession>A0A178LCZ7</accession>
<dbReference type="FunFam" id="3.60.15.10:FF:000073">
    <property type="entry name" value="MBL fold metallo-hydrolase"/>
    <property type="match status" value="1"/>
</dbReference>
<comment type="caution">
    <text evidence="2">The sequence shown here is derived from an EMBL/GenBank/DDBJ whole genome shotgun (WGS) entry which is preliminary data.</text>
</comment>
<dbReference type="AlphaFoldDB" id="A0A178LCZ7"/>
<dbReference type="EMBL" id="LWCS01000087">
    <property type="protein sequence ID" value="OAN27512.1"/>
    <property type="molecule type" value="Genomic_DNA"/>
</dbReference>
<feature type="domain" description="Metallo-beta-lactamase" evidence="1">
    <location>
        <begin position="22"/>
        <end position="212"/>
    </location>
</feature>
<dbReference type="GO" id="GO:0016787">
    <property type="term" value="F:hydrolase activity"/>
    <property type="evidence" value="ECO:0007669"/>
    <property type="project" value="UniProtKB-KW"/>
</dbReference>
<dbReference type="RefSeq" id="WP_064285301.1">
    <property type="nucleotide sequence ID" value="NZ_LWCS01000087.1"/>
</dbReference>
<dbReference type="SMART" id="SM00849">
    <property type="entry name" value="Lactamase_B"/>
    <property type="match status" value="1"/>
</dbReference>
<evidence type="ECO:0000313" key="2">
    <source>
        <dbReference type="EMBL" id="OAN27512.1"/>
    </source>
</evidence>
<organism evidence="2 3">
    <name type="scientific">Mycolicibacterium iranicum</name>
    <name type="common">Mycobacterium iranicum</name>
    <dbReference type="NCBI Taxonomy" id="912594"/>
    <lineage>
        <taxon>Bacteria</taxon>
        <taxon>Bacillati</taxon>
        <taxon>Actinomycetota</taxon>
        <taxon>Actinomycetes</taxon>
        <taxon>Mycobacteriales</taxon>
        <taxon>Mycobacteriaceae</taxon>
        <taxon>Mycolicibacterium</taxon>
    </lineage>
</organism>
<protein>
    <submittedName>
        <fullName evidence="2">MBL fold metallo-hydrolase</fullName>
    </submittedName>
</protein>
<dbReference type="Proteomes" id="UP000078396">
    <property type="component" value="Unassembled WGS sequence"/>
</dbReference>
<reference evidence="2 3" key="1">
    <citation type="submission" date="2016-04" db="EMBL/GenBank/DDBJ databases">
        <title>Draft Genome Sequences of Staphylococcus capitis Strain H36, S. capitis Strain H65, S. cohnii Strain H62, S. hominis Strain H69, Mycobacterium iranicum Strain H39, Plantibacter sp. Strain H53, Pseudomonas oryzihabitans Strain H72, and Microbacterium sp. Strain H83, isolated from residential settings.</title>
        <authorList>
            <person name="Lymperopoulou D."/>
            <person name="Adams R.I."/>
            <person name="Lindow S."/>
            <person name="Coil D.A."/>
            <person name="Jospin G."/>
            <person name="Eisen J.A."/>
        </authorList>
    </citation>
    <scope>NUCLEOTIDE SEQUENCE [LARGE SCALE GENOMIC DNA]</scope>
    <source>
        <strain evidence="2 3">H39</strain>
    </source>
</reference>
<dbReference type="PANTHER" id="PTHR42951:SF4">
    <property type="entry name" value="ACYL-COENZYME A THIOESTERASE MBLAC2"/>
    <property type="match status" value="1"/>
</dbReference>
<gene>
    <name evidence="2" type="ORF">A4X20_11770</name>
</gene>
<dbReference type="OrthoDB" id="2273115at2"/>
<dbReference type="InterPro" id="IPR036866">
    <property type="entry name" value="RibonucZ/Hydroxyglut_hydro"/>
</dbReference>
<evidence type="ECO:0000313" key="3">
    <source>
        <dbReference type="Proteomes" id="UP000078396"/>
    </source>
</evidence>
<proteinExistence type="predicted"/>
<keyword evidence="2" id="KW-0378">Hydrolase</keyword>
<dbReference type="SUPFAM" id="SSF56281">
    <property type="entry name" value="Metallo-hydrolase/oxidoreductase"/>
    <property type="match status" value="1"/>
</dbReference>
<dbReference type="InterPro" id="IPR050855">
    <property type="entry name" value="NDM-1-like"/>
</dbReference>
<dbReference type="InterPro" id="IPR001279">
    <property type="entry name" value="Metallo-B-lactamas"/>
</dbReference>
<name>A0A178LCZ7_MYCIR</name>
<evidence type="ECO:0000259" key="1">
    <source>
        <dbReference type="SMART" id="SM00849"/>
    </source>
</evidence>
<dbReference type="Pfam" id="PF00753">
    <property type="entry name" value="Lactamase_B"/>
    <property type="match status" value="1"/>
</dbReference>
<sequence length="234" mass="24236">MASLVWERVSAHVMRCRLPFCDVTVGVVHDDGVALVVDTGTTLSEARAVAGDVSALTGCGVAHVVLTHNHFDHVLGHSVFAGARTYCSPEVTRAMADLKPLLRADALMHGAEPHEVDDALAALDPPRASVAEAVVMVGGVAVSISHPGRGHTDHDLIAVVKDGPDTAVFCGDLVEESADPCIDAHSDLAAWPATLGKVLAAGGESAVYVPGHGSLVDAAFVRRQSQRLASGRGH</sequence>